<dbReference type="Proteomes" id="UP000824469">
    <property type="component" value="Unassembled WGS sequence"/>
</dbReference>
<reference evidence="2 3" key="1">
    <citation type="journal article" date="2021" name="Nat. Plants">
        <title>The Taxus genome provides insights into paclitaxel biosynthesis.</title>
        <authorList>
            <person name="Xiong X."/>
            <person name="Gou J."/>
            <person name="Liao Q."/>
            <person name="Li Y."/>
            <person name="Zhou Q."/>
            <person name="Bi G."/>
            <person name="Li C."/>
            <person name="Du R."/>
            <person name="Wang X."/>
            <person name="Sun T."/>
            <person name="Guo L."/>
            <person name="Liang H."/>
            <person name="Lu P."/>
            <person name="Wu Y."/>
            <person name="Zhang Z."/>
            <person name="Ro D.K."/>
            <person name="Shang Y."/>
            <person name="Huang S."/>
            <person name="Yan J."/>
        </authorList>
    </citation>
    <scope>NUCLEOTIDE SEQUENCE [LARGE SCALE GENOMIC DNA]</scope>
    <source>
        <strain evidence="2">Ta-2019</strain>
    </source>
</reference>
<feature type="compositionally biased region" description="Basic and acidic residues" evidence="1">
    <location>
        <begin position="99"/>
        <end position="115"/>
    </location>
</feature>
<dbReference type="AlphaFoldDB" id="A0AA38CQF6"/>
<comment type="caution">
    <text evidence="2">The sequence shown here is derived from an EMBL/GenBank/DDBJ whole genome shotgun (WGS) entry which is preliminary data.</text>
</comment>
<organism evidence="2 3">
    <name type="scientific">Taxus chinensis</name>
    <name type="common">Chinese yew</name>
    <name type="synonym">Taxus wallichiana var. chinensis</name>
    <dbReference type="NCBI Taxonomy" id="29808"/>
    <lineage>
        <taxon>Eukaryota</taxon>
        <taxon>Viridiplantae</taxon>
        <taxon>Streptophyta</taxon>
        <taxon>Embryophyta</taxon>
        <taxon>Tracheophyta</taxon>
        <taxon>Spermatophyta</taxon>
        <taxon>Pinopsida</taxon>
        <taxon>Pinidae</taxon>
        <taxon>Conifers II</taxon>
        <taxon>Cupressales</taxon>
        <taxon>Taxaceae</taxon>
        <taxon>Taxus</taxon>
    </lineage>
</organism>
<feature type="non-terminal residue" evidence="2">
    <location>
        <position position="178"/>
    </location>
</feature>
<keyword evidence="3" id="KW-1185">Reference proteome</keyword>
<evidence type="ECO:0000313" key="3">
    <source>
        <dbReference type="Proteomes" id="UP000824469"/>
    </source>
</evidence>
<feature type="compositionally biased region" description="Basic residues" evidence="1">
    <location>
        <begin position="9"/>
        <end position="21"/>
    </location>
</feature>
<sequence>GAIWDKRARNTRIGRTRRKRDKSAQKQLGQAGQKYPNRPKRDKSAQKQLGQAGQKYPNRPKRDKSAQKTIGTSGLEIPEPAEPGRNCPKRSKIKIGRPGQKDPKYAKKPKEEPKANQKVPRVFGQMRDKEAHFGGSGVFCPKQHWDIRDEWTRSTRKDPAGPRNIEKLPRVLIGVKVK</sequence>
<dbReference type="EMBL" id="JAHRHJ020000009">
    <property type="protein sequence ID" value="KAH9301717.1"/>
    <property type="molecule type" value="Genomic_DNA"/>
</dbReference>
<protein>
    <submittedName>
        <fullName evidence="2">Uncharacterized protein</fullName>
    </submittedName>
</protein>
<accession>A0AA38CQF6</accession>
<feature type="non-terminal residue" evidence="2">
    <location>
        <position position="1"/>
    </location>
</feature>
<name>A0AA38CQF6_TAXCH</name>
<evidence type="ECO:0000313" key="2">
    <source>
        <dbReference type="EMBL" id="KAH9301717.1"/>
    </source>
</evidence>
<evidence type="ECO:0000256" key="1">
    <source>
        <dbReference type="SAM" id="MobiDB-lite"/>
    </source>
</evidence>
<gene>
    <name evidence="2" type="ORF">KI387_013300</name>
</gene>
<feature type="region of interest" description="Disordered" evidence="1">
    <location>
        <begin position="1"/>
        <end position="119"/>
    </location>
</feature>
<proteinExistence type="predicted"/>